<keyword evidence="3" id="KW-1185">Reference proteome</keyword>
<organism evidence="2 3">
    <name type="scientific">Cadophora malorum</name>
    <dbReference type="NCBI Taxonomy" id="108018"/>
    <lineage>
        <taxon>Eukaryota</taxon>
        <taxon>Fungi</taxon>
        <taxon>Dikarya</taxon>
        <taxon>Ascomycota</taxon>
        <taxon>Pezizomycotina</taxon>
        <taxon>Leotiomycetes</taxon>
        <taxon>Helotiales</taxon>
        <taxon>Ploettnerulaceae</taxon>
        <taxon>Cadophora</taxon>
    </lineage>
</organism>
<dbReference type="Proteomes" id="UP000664132">
    <property type="component" value="Unassembled WGS sequence"/>
</dbReference>
<sequence>MKLLNFFSNILLLTIAILFSCNPVLALPSPDAELKKHDEATTATIFDKRYMTDVNCLS</sequence>
<comment type="caution">
    <text evidence="2">The sequence shown here is derived from an EMBL/GenBank/DDBJ whole genome shotgun (WGS) entry which is preliminary data.</text>
</comment>
<evidence type="ECO:0000313" key="2">
    <source>
        <dbReference type="EMBL" id="KAG4423918.1"/>
    </source>
</evidence>
<feature type="chain" id="PRO_5034766049" evidence="1">
    <location>
        <begin position="27"/>
        <end position="58"/>
    </location>
</feature>
<evidence type="ECO:0000256" key="1">
    <source>
        <dbReference type="SAM" id="SignalP"/>
    </source>
</evidence>
<keyword evidence="1" id="KW-0732">Signal</keyword>
<dbReference type="EMBL" id="JAFJYH010000027">
    <property type="protein sequence ID" value="KAG4423918.1"/>
    <property type="molecule type" value="Genomic_DNA"/>
</dbReference>
<name>A0A8H7WFS8_9HELO</name>
<protein>
    <submittedName>
        <fullName evidence="2">Uncharacterized protein</fullName>
    </submittedName>
</protein>
<dbReference type="AlphaFoldDB" id="A0A8H7WFS8"/>
<accession>A0A8H7WFS8</accession>
<gene>
    <name evidence="2" type="ORF">IFR04_002913</name>
</gene>
<feature type="signal peptide" evidence="1">
    <location>
        <begin position="1"/>
        <end position="26"/>
    </location>
</feature>
<proteinExistence type="predicted"/>
<reference evidence="2" key="1">
    <citation type="submission" date="2021-02" db="EMBL/GenBank/DDBJ databases">
        <title>Genome sequence Cadophora malorum strain M34.</title>
        <authorList>
            <person name="Stefanovic E."/>
            <person name="Vu D."/>
            <person name="Scully C."/>
            <person name="Dijksterhuis J."/>
            <person name="Roader J."/>
            <person name="Houbraken J."/>
        </authorList>
    </citation>
    <scope>NUCLEOTIDE SEQUENCE</scope>
    <source>
        <strain evidence="2">M34</strain>
    </source>
</reference>
<dbReference type="PROSITE" id="PS51257">
    <property type="entry name" value="PROKAR_LIPOPROTEIN"/>
    <property type="match status" value="1"/>
</dbReference>
<evidence type="ECO:0000313" key="3">
    <source>
        <dbReference type="Proteomes" id="UP000664132"/>
    </source>
</evidence>